<feature type="transmembrane region" description="Helical" evidence="1">
    <location>
        <begin position="339"/>
        <end position="357"/>
    </location>
</feature>
<keyword evidence="1" id="KW-0812">Transmembrane</keyword>
<reference evidence="2" key="1">
    <citation type="submission" date="2016-10" db="EMBL/GenBank/DDBJ databases">
        <authorList>
            <person name="Benchimol M."/>
            <person name="Almeida L.G."/>
            <person name="Vasconcelos A.T."/>
            <person name="Perreira-Neves A."/>
            <person name="Rosa I.A."/>
            <person name="Tasca T."/>
            <person name="Bogo M.R."/>
            <person name="de Souza W."/>
        </authorList>
    </citation>
    <scope>NUCLEOTIDE SEQUENCE [LARGE SCALE GENOMIC DNA]</scope>
    <source>
        <strain evidence="2">K</strain>
    </source>
</reference>
<comment type="caution">
    <text evidence="2">The sequence shown here is derived from an EMBL/GenBank/DDBJ whole genome shotgun (WGS) entry which is preliminary data.</text>
</comment>
<keyword evidence="1" id="KW-1133">Transmembrane helix</keyword>
<feature type="transmembrane region" description="Helical" evidence="1">
    <location>
        <begin position="212"/>
        <end position="233"/>
    </location>
</feature>
<dbReference type="PANTHER" id="PTHR31918:SF1">
    <property type="entry name" value="TRANSMEMBRANE PROTEIN 181"/>
    <property type="match status" value="1"/>
</dbReference>
<dbReference type="InterPro" id="IPR040416">
    <property type="entry name" value="TMEM181"/>
</dbReference>
<feature type="transmembrane region" description="Helical" evidence="1">
    <location>
        <begin position="34"/>
        <end position="52"/>
    </location>
</feature>
<dbReference type="PANTHER" id="PTHR31918">
    <property type="entry name" value="TRANSMEMBRANE PROTEIN 181"/>
    <property type="match status" value="1"/>
</dbReference>
<gene>
    <name evidence="2" type="ORF">TRFO_40229</name>
</gene>
<feature type="transmembrane region" description="Helical" evidence="1">
    <location>
        <begin position="377"/>
        <end position="398"/>
    </location>
</feature>
<keyword evidence="3" id="KW-1185">Reference proteome</keyword>
<evidence type="ECO:0000256" key="1">
    <source>
        <dbReference type="SAM" id="Phobius"/>
    </source>
</evidence>
<dbReference type="GeneID" id="94847781"/>
<proteinExistence type="predicted"/>
<dbReference type="VEuPathDB" id="TrichDB:TRFO_40229"/>
<organism evidence="2 3">
    <name type="scientific">Tritrichomonas foetus</name>
    <dbReference type="NCBI Taxonomy" id="1144522"/>
    <lineage>
        <taxon>Eukaryota</taxon>
        <taxon>Metamonada</taxon>
        <taxon>Parabasalia</taxon>
        <taxon>Tritrichomonadida</taxon>
        <taxon>Tritrichomonadidae</taxon>
        <taxon>Tritrichomonas</taxon>
    </lineage>
</organism>
<sequence>MIDDEPLQDIEISNFDEEESLISADLPLKQNLSFSFYIPFFLIIAGIVAYFVSPQKYIFSEKSEPLTTVDGSTIHHVQSKLSQISTFSKNLLVTFRFKNFESCKLFNGIFSITLLRDDMNVHYYNVSFKSSTLSNNSIDLLHANVLNFDTICITGDFYAKSDSTQILSLETRTGNQDYEMMVNVFRIVCSIFIAPNLLFFFTIFTGKFEKKITYFLSLFTLLYVNPYFLMFSLQPEQSQLSMHLIFRDLFFSYLVFYCFSIFSNFKNDNLNNFQNKSSFSSKLFKCVMSFFGWFVFIVVPSVSVFLYFISKDLTNHNLTEILLDRDIEKNLKFDQISGHHYFVFVIASFAIPIRILSSSFSSSSTKRSKSLNNPFSYYSLFTFLFLFFLIFYMMILYFTNYLNDNVAEDIIPMVIFTAYSLIMERGHDDCDENVVGIKNGEGYIDAQNDFDDLGLNPMGIDEDDKIK</sequence>
<dbReference type="RefSeq" id="XP_068346616.1">
    <property type="nucleotide sequence ID" value="XM_068513077.1"/>
</dbReference>
<dbReference type="EMBL" id="MLAK01001397">
    <property type="protein sequence ID" value="OHS93479.1"/>
    <property type="molecule type" value="Genomic_DNA"/>
</dbReference>
<dbReference type="GO" id="GO:0015643">
    <property type="term" value="F:toxic substance binding"/>
    <property type="evidence" value="ECO:0007669"/>
    <property type="project" value="InterPro"/>
</dbReference>
<dbReference type="AlphaFoldDB" id="A0A1J4J5Q3"/>
<feature type="transmembrane region" description="Helical" evidence="1">
    <location>
        <begin position="245"/>
        <end position="265"/>
    </location>
</feature>
<name>A0A1J4J5Q3_9EUKA</name>
<feature type="transmembrane region" description="Helical" evidence="1">
    <location>
        <begin position="184"/>
        <end position="206"/>
    </location>
</feature>
<protein>
    <submittedName>
        <fullName evidence="2">Uncharacterized protein</fullName>
    </submittedName>
</protein>
<dbReference type="Proteomes" id="UP000179807">
    <property type="component" value="Unassembled WGS sequence"/>
</dbReference>
<evidence type="ECO:0000313" key="3">
    <source>
        <dbReference type="Proteomes" id="UP000179807"/>
    </source>
</evidence>
<feature type="transmembrane region" description="Helical" evidence="1">
    <location>
        <begin position="290"/>
        <end position="309"/>
    </location>
</feature>
<evidence type="ECO:0000313" key="2">
    <source>
        <dbReference type="EMBL" id="OHS93479.1"/>
    </source>
</evidence>
<keyword evidence="1" id="KW-0472">Membrane</keyword>
<accession>A0A1J4J5Q3</accession>
<dbReference type="OrthoDB" id="10686546at2759"/>